<dbReference type="CDD" id="cd07344">
    <property type="entry name" value="M48_yhfN_like"/>
    <property type="match status" value="1"/>
</dbReference>
<evidence type="ECO:0000313" key="3">
    <source>
        <dbReference type="Proteomes" id="UP000823598"/>
    </source>
</evidence>
<proteinExistence type="predicted"/>
<dbReference type="InterPro" id="IPR053136">
    <property type="entry name" value="UTP_pyrophosphatase-like"/>
</dbReference>
<dbReference type="InterPro" id="IPR002725">
    <property type="entry name" value="YgjP-like_metallopeptidase"/>
</dbReference>
<dbReference type="PANTHER" id="PTHR30399">
    <property type="entry name" value="UNCHARACTERIZED PROTEIN YGJP"/>
    <property type="match status" value="1"/>
</dbReference>
<dbReference type="AlphaFoldDB" id="A0A9D9IMX3"/>
<sequence length="233" mass="26860">MAKRVFEDKDFGKIIVGSRSNARNLSLSVRSDGLHVTVPPYTKFSTILEAVEKYRSQLLPSFERVKPQGITPDFRIAAECFRLSLQQGKRKNFTLHYGEDEVTLYYPPFTDFSSKAVQTTIRNGITRAMKHNAALMLPPVLEMFAQRHRLTYKKVKINGARRRWGSCTAAGTINLSCYLMLLPPHLSDYVLLHELAHTVEMNHGPRFWRLLDSFTDNKALALRKELRNYRLPF</sequence>
<reference evidence="2" key="1">
    <citation type="submission" date="2020-10" db="EMBL/GenBank/DDBJ databases">
        <authorList>
            <person name="Gilroy R."/>
        </authorList>
    </citation>
    <scope>NUCLEOTIDE SEQUENCE</scope>
    <source>
        <strain evidence="2">6919</strain>
    </source>
</reference>
<dbReference type="Gene3D" id="3.30.2010.10">
    <property type="entry name" value="Metalloproteases ('zincins'), catalytic domain"/>
    <property type="match status" value="1"/>
</dbReference>
<dbReference type="PANTHER" id="PTHR30399:SF1">
    <property type="entry name" value="UTP PYROPHOSPHATASE"/>
    <property type="match status" value="1"/>
</dbReference>
<gene>
    <name evidence="2" type="ORF">IAB88_02565</name>
</gene>
<dbReference type="Pfam" id="PF01863">
    <property type="entry name" value="YgjP-like"/>
    <property type="match status" value="1"/>
</dbReference>
<dbReference type="Proteomes" id="UP000823598">
    <property type="component" value="Unassembled WGS sequence"/>
</dbReference>
<evidence type="ECO:0000259" key="1">
    <source>
        <dbReference type="Pfam" id="PF01863"/>
    </source>
</evidence>
<comment type="caution">
    <text evidence="2">The sequence shown here is derived from an EMBL/GenBank/DDBJ whole genome shotgun (WGS) entry which is preliminary data.</text>
</comment>
<protein>
    <submittedName>
        <fullName evidence="2">M48 family metallopeptidase</fullName>
    </submittedName>
</protein>
<evidence type="ECO:0000313" key="2">
    <source>
        <dbReference type="EMBL" id="MBO8475859.1"/>
    </source>
</evidence>
<reference evidence="2" key="2">
    <citation type="journal article" date="2021" name="PeerJ">
        <title>Extensive microbial diversity within the chicken gut microbiome revealed by metagenomics and culture.</title>
        <authorList>
            <person name="Gilroy R."/>
            <person name="Ravi A."/>
            <person name="Getino M."/>
            <person name="Pursley I."/>
            <person name="Horton D.L."/>
            <person name="Alikhan N.F."/>
            <person name="Baker D."/>
            <person name="Gharbi K."/>
            <person name="Hall N."/>
            <person name="Watson M."/>
            <person name="Adriaenssens E.M."/>
            <person name="Foster-Nyarko E."/>
            <person name="Jarju S."/>
            <person name="Secka A."/>
            <person name="Antonio M."/>
            <person name="Oren A."/>
            <person name="Chaudhuri R.R."/>
            <person name="La Ragione R."/>
            <person name="Hildebrand F."/>
            <person name="Pallen M.J."/>
        </authorList>
    </citation>
    <scope>NUCLEOTIDE SEQUENCE</scope>
    <source>
        <strain evidence="2">6919</strain>
    </source>
</reference>
<name>A0A9D9IMX3_9BACT</name>
<feature type="domain" description="YgjP-like metallopeptidase" evidence="1">
    <location>
        <begin position="23"/>
        <end position="228"/>
    </location>
</feature>
<accession>A0A9D9IMX3</accession>
<organism evidence="2 3">
    <name type="scientific">Candidatus Limisoma faecipullorum</name>
    <dbReference type="NCBI Taxonomy" id="2840854"/>
    <lineage>
        <taxon>Bacteria</taxon>
        <taxon>Pseudomonadati</taxon>
        <taxon>Bacteroidota</taxon>
        <taxon>Bacteroidia</taxon>
        <taxon>Bacteroidales</taxon>
        <taxon>Candidatus Limisoma</taxon>
    </lineage>
</organism>
<dbReference type="EMBL" id="JADIMC010000033">
    <property type="protein sequence ID" value="MBO8475859.1"/>
    <property type="molecule type" value="Genomic_DNA"/>
</dbReference>